<proteinExistence type="predicted"/>
<gene>
    <name evidence="2" type="ORF">SpAn4DRAFT_0517</name>
</gene>
<keyword evidence="1" id="KW-1133">Transmembrane helix</keyword>
<dbReference type="Proteomes" id="UP000049855">
    <property type="component" value="Unassembled WGS sequence"/>
</dbReference>
<dbReference type="InterPro" id="IPR024232">
    <property type="entry name" value="SpoIIIAH"/>
</dbReference>
<dbReference type="EMBL" id="CTRP01000014">
    <property type="protein sequence ID" value="CQR74055.1"/>
    <property type="molecule type" value="Genomic_DNA"/>
</dbReference>
<dbReference type="AlphaFoldDB" id="A0A0U1L3G5"/>
<dbReference type="InterPro" id="IPR038503">
    <property type="entry name" value="SpoIIIAH_sf"/>
</dbReference>
<accession>A0A0U1L3G5</accession>
<evidence type="ECO:0000256" key="1">
    <source>
        <dbReference type="SAM" id="Phobius"/>
    </source>
</evidence>
<keyword evidence="3" id="KW-1185">Reference proteome</keyword>
<dbReference type="RefSeq" id="WP_021170057.1">
    <property type="nucleotide sequence ID" value="NZ_CTRP01000014.1"/>
</dbReference>
<protein>
    <submittedName>
        <fullName evidence="2">Stage III sporulation protein AH</fullName>
    </submittedName>
</protein>
<organism evidence="2 3">
    <name type="scientific">Sporomusa ovata</name>
    <dbReference type="NCBI Taxonomy" id="2378"/>
    <lineage>
        <taxon>Bacteria</taxon>
        <taxon>Bacillati</taxon>
        <taxon>Bacillota</taxon>
        <taxon>Negativicutes</taxon>
        <taxon>Selenomonadales</taxon>
        <taxon>Sporomusaceae</taxon>
        <taxon>Sporomusa</taxon>
    </lineage>
</organism>
<dbReference type="Pfam" id="PF12685">
    <property type="entry name" value="SpoIIIAH"/>
    <property type="match status" value="1"/>
</dbReference>
<evidence type="ECO:0000313" key="3">
    <source>
        <dbReference type="Proteomes" id="UP000049855"/>
    </source>
</evidence>
<name>A0A0U1L3G5_9FIRM</name>
<evidence type="ECO:0000313" key="2">
    <source>
        <dbReference type="EMBL" id="CQR74055.1"/>
    </source>
</evidence>
<keyword evidence="1" id="KW-0472">Membrane</keyword>
<sequence>MKIISVFSINKLGKFASLLVALGILLLIISGVWNYYQDMLQVRANRSNAMQVTKQVFPDQVVPVMAPDFFTEYRLERDKIRSERSDLLREIIQNAPTQDSKQQAQETILKMTLEKQREVEMENLIKAKGFADALVFVRDNSVSAVVKTTALTQEEVVQVAEVISRISGIKPGDITISAKP</sequence>
<keyword evidence="1" id="KW-0812">Transmembrane</keyword>
<dbReference type="Gene3D" id="1.10.287.4300">
    <property type="entry name" value="Stage III sporulation protein AH-like"/>
    <property type="match status" value="1"/>
</dbReference>
<feature type="transmembrane region" description="Helical" evidence="1">
    <location>
        <begin position="12"/>
        <end position="36"/>
    </location>
</feature>
<reference evidence="3" key="1">
    <citation type="submission" date="2015-03" db="EMBL/GenBank/DDBJ databases">
        <authorList>
            <person name="Nijsse Bart"/>
        </authorList>
    </citation>
    <scope>NUCLEOTIDE SEQUENCE [LARGE SCALE GENOMIC DNA]</scope>
</reference>